<dbReference type="InterPro" id="IPR012337">
    <property type="entry name" value="RNaseH-like_sf"/>
</dbReference>
<gene>
    <name evidence="2" type="ORF">ANCCEY_07152</name>
</gene>
<dbReference type="GO" id="GO:0003676">
    <property type="term" value="F:nucleic acid binding"/>
    <property type="evidence" value="ECO:0007669"/>
    <property type="project" value="InterPro"/>
</dbReference>
<dbReference type="InterPro" id="IPR036397">
    <property type="entry name" value="RNaseH_sf"/>
</dbReference>
<evidence type="ECO:0000259" key="1">
    <source>
        <dbReference type="PROSITE" id="PS50994"/>
    </source>
</evidence>
<dbReference type="Proteomes" id="UP000054495">
    <property type="component" value="Unassembled WGS sequence"/>
</dbReference>
<dbReference type="Pfam" id="PF03732">
    <property type="entry name" value="Retrotrans_gag"/>
    <property type="match status" value="1"/>
</dbReference>
<dbReference type="InterPro" id="IPR001584">
    <property type="entry name" value="Integrase_cat-core"/>
</dbReference>
<dbReference type="Gene3D" id="3.30.420.10">
    <property type="entry name" value="Ribonuclease H-like superfamily/Ribonuclease H"/>
    <property type="match status" value="1"/>
</dbReference>
<dbReference type="EMBL" id="KE124972">
    <property type="protein sequence ID" value="EPB73765.1"/>
    <property type="molecule type" value="Genomic_DNA"/>
</dbReference>
<dbReference type="PANTHER" id="PTHR37984:SF5">
    <property type="entry name" value="PROTEIN NYNRIN-LIKE"/>
    <property type="match status" value="1"/>
</dbReference>
<dbReference type="GO" id="GO:0015074">
    <property type="term" value="P:DNA integration"/>
    <property type="evidence" value="ECO:0007669"/>
    <property type="project" value="InterPro"/>
</dbReference>
<reference evidence="2 3" key="1">
    <citation type="submission" date="2013-05" db="EMBL/GenBank/DDBJ databases">
        <title>Draft genome of the parasitic nematode Anyclostoma ceylanicum.</title>
        <authorList>
            <person name="Mitreva M."/>
        </authorList>
    </citation>
    <scope>NUCLEOTIDE SEQUENCE [LARGE SCALE GENOMIC DNA]</scope>
</reference>
<sequence>MDTIYNNDDDTKDASITQNTGLPNQHLVYQACKMLGERVEKFSGAGDRTFEEFLEDYTDLIACFSISHDVARCLLPLYLTGGAKLKLQTISQHDKMSWKELVMELAKKFKSEAVLSNLRDELHNLTQGKDSLENIRKEQDQCPWMIGIKEALKKENDLPATTRHPLGRFEIPSKPWQRIHSDVIGPLPLTLELNKFIIVFIDSFSKFIIAEPMTDQKATTTAQIFMNRFIARFGLPEILVTDQGSNYMSDTFRRLLRNLNIQHRTSTPYHHESNGQVERANRTIQEQIAIATKEPRDAWDNVLYLITHAYNSTENATTRYSPHFLVHGHEPTNVFHLALQLPIKKFADEEDYANHMTNLLKAVYENVKTNLQTSQDHQKHHYDLRKRLNKKTYSIGEHIWIRKRTDTTK</sequence>
<dbReference type="AlphaFoldDB" id="A0A0D6LNY9"/>
<keyword evidence="3" id="KW-1185">Reference proteome</keyword>
<dbReference type="SUPFAM" id="SSF53098">
    <property type="entry name" value="Ribonuclease H-like"/>
    <property type="match status" value="1"/>
</dbReference>
<evidence type="ECO:0000313" key="2">
    <source>
        <dbReference type="EMBL" id="EPB73765.1"/>
    </source>
</evidence>
<dbReference type="InterPro" id="IPR005162">
    <property type="entry name" value="Retrotrans_gag_dom"/>
</dbReference>
<accession>A0A0D6LNY9</accession>
<dbReference type="PANTHER" id="PTHR37984">
    <property type="entry name" value="PROTEIN CBG26694"/>
    <property type="match status" value="1"/>
</dbReference>
<dbReference type="FunFam" id="3.30.420.10:FF:000032">
    <property type="entry name" value="Retrovirus-related Pol polyprotein from transposon 297-like Protein"/>
    <property type="match status" value="1"/>
</dbReference>
<protein>
    <submittedName>
        <fullName evidence="2">Integrase core domain protein</fullName>
    </submittedName>
</protein>
<name>A0A0D6LNY9_9BILA</name>
<feature type="domain" description="Integrase catalytic" evidence="1">
    <location>
        <begin position="171"/>
        <end position="339"/>
    </location>
</feature>
<proteinExistence type="predicted"/>
<evidence type="ECO:0000313" key="3">
    <source>
        <dbReference type="Proteomes" id="UP000054495"/>
    </source>
</evidence>
<dbReference type="Pfam" id="PF00665">
    <property type="entry name" value="rve"/>
    <property type="match status" value="1"/>
</dbReference>
<organism evidence="2 3">
    <name type="scientific">Ancylostoma ceylanicum</name>
    <dbReference type="NCBI Taxonomy" id="53326"/>
    <lineage>
        <taxon>Eukaryota</taxon>
        <taxon>Metazoa</taxon>
        <taxon>Ecdysozoa</taxon>
        <taxon>Nematoda</taxon>
        <taxon>Chromadorea</taxon>
        <taxon>Rhabditida</taxon>
        <taxon>Rhabditina</taxon>
        <taxon>Rhabditomorpha</taxon>
        <taxon>Strongyloidea</taxon>
        <taxon>Ancylostomatidae</taxon>
        <taxon>Ancylostomatinae</taxon>
        <taxon>Ancylostoma</taxon>
    </lineage>
</organism>
<dbReference type="InterPro" id="IPR050951">
    <property type="entry name" value="Retrovirus_Pol_polyprotein"/>
</dbReference>
<dbReference type="PROSITE" id="PS50994">
    <property type="entry name" value="INTEGRASE"/>
    <property type="match status" value="1"/>
</dbReference>